<dbReference type="AlphaFoldDB" id="A0A2X0NYF6"/>
<keyword evidence="5 7" id="KW-0472">Membrane</keyword>
<reference evidence="8 9" key="1">
    <citation type="submission" date="2016-11" db="EMBL/GenBank/DDBJ databases">
        <authorList>
            <person name="Jaros S."/>
            <person name="Januszkiewicz K."/>
            <person name="Wedrychowicz H."/>
        </authorList>
    </citation>
    <scope>NUCLEOTIDE SEQUENCE [LARGE SCALE GENOMIC DNA]</scope>
</reference>
<dbReference type="PANTHER" id="PTHR43791:SF65">
    <property type="entry name" value="MAJOR FACILITATOR SUPERFAMILY (MFS) PROFILE DOMAIN-CONTAINING PROTEIN-RELATED"/>
    <property type="match status" value="1"/>
</dbReference>
<dbReference type="Gene3D" id="1.20.1250.20">
    <property type="entry name" value="MFS general substrate transporter like domains"/>
    <property type="match status" value="1"/>
</dbReference>
<evidence type="ECO:0000256" key="7">
    <source>
        <dbReference type="SAM" id="Phobius"/>
    </source>
</evidence>
<dbReference type="Proteomes" id="UP000249464">
    <property type="component" value="Unassembled WGS sequence"/>
</dbReference>
<keyword evidence="3 7" id="KW-0812">Transmembrane</keyword>
<protein>
    <submittedName>
        <fullName evidence="8">BQ5605_C003g02256 protein</fullName>
    </submittedName>
</protein>
<dbReference type="Pfam" id="PF07690">
    <property type="entry name" value="MFS_1"/>
    <property type="match status" value="1"/>
</dbReference>
<feature type="region of interest" description="Disordered" evidence="6">
    <location>
        <begin position="18"/>
        <end position="45"/>
    </location>
</feature>
<feature type="transmembrane region" description="Helical" evidence="7">
    <location>
        <begin position="431"/>
        <end position="451"/>
    </location>
</feature>
<feature type="transmembrane region" description="Helical" evidence="7">
    <location>
        <begin position="524"/>
        <end position="542"/>
    </location>
</feature>
<name>A0A2X0NYF6_9BASI</name>
<evidence type="ECO:0000256" key="3">
    <source>
        <dbReference type="ARBA" id="ARBA00022692"/>
    </source>
</evidence>
<evidence type="ECO:0000313" key="9">
    <source>
        <dbReference type="Proteomes" id="UP000249464"/>
    </source>
</evidence>
<dbReference type="SUPFAM" id="SSF103473">
    <property type="entry name" value="MFS general substrate transporter"/>
    <property type="match status" value="1"/>
</dbReference>
<dbReference type="EMBL" id="FQNC01000042">
    <property type="protein sequence ID" value="SGY39645.1"/>
    <property type="molecule type" value="Genomic_DNA"/>
</dbReference>
<keyword evidence="9" id="KW-1185">Reference proteome</keyword>
<dbReference type="InterPro" id="IPR036259">
    <property type="entry name" value="MFS_trans_sf"/>
</dbReference>
<evidence type="ECO:0000256" key="4">
    <source>
        <dbReference type="ARBA" id="ARBA00022989"/>
    </source>
</evidence>
<feature type="transmembrane region" description="Helical" evidence="7">
    <location>
        <begin position="287"/>
        <end position="307"/>
    </location>
</feature>
<evidence type="ECO:0000256" key="5">
    <source>
        <dbReference type="ARBA" id="ARBA00023136"/>
    </source>
</evidence>
<comment type="subcellular location">
    <subcellularLocation>
        <location evidence="1">Membrane</location>
        <topology evidence="1">Multi-pass membrane protein</topology>
    </subcellularLocation>
</comment>
<feature type="transmembrane region" description="Helical" evidence="7">
    <location>
        <begin position="397"/>
        <end position="419"/>
    </location>
</feature>
<dbReference type="STRING" id="796604.A0A2X0NYF6"/>
<evidence type="ECO:0000313" key="8">
    <source>
        <dbReference type="EMBL" id="SGY39645.1"/>
    </source>
</evidence>
<feature type="transmembrane region" description="Helical" evidence="7">
    <location>
        <begin position="254"/>
        <end position="275"/>
    </location>
</feature>
<sequence>MSPPTQPYVTNLSALPGSAETNAYSKSDDLSSLESDTRHGKASPVLSSDDGLLDLYKPMSNWEGAHRYDPIVQWTEAEEKAVVRKTDWRICLVACLVMVCLQLDRGNIVNALSDNMLGDLKLSTNDYNLGQTIFYCSFLFMELPSQLISKAIGVDRYVQHKAVLIYDLHFLLTRSAPESFHRWVPIQESNSDVRPTSIRSWSIVAASQAALKGKTSFFITRSLIGALEGGVIPDLVLYLSYFYKGDELTTRLSFFWVTLSSTTIVGSLLAAGILQLRGTHGLEGWRWLFLIEALFTLTAGIFALFYLPASPTETAGGLRGKKGWFTEREEVIIVNRVIRDDPTKSSMHNREASRSMFITVHLLRANSYSELALVCLMRLVGFLSLWKSFTDFDLWPLYLLGLTTFIAPATAGAYFTLTLRSLKFSTFHTNLLQIPYLVLFICQNLGLVWLARKLNSRLLVASIGSFWQLLFLIVLVAIPDNLGRWAKYAITSLLLAFPYAHPILVSLNSRNSGSVRTRSVSASLYNMFVQAGSIVASNIYQSRDKPYYRHGNRVLLGIVSANIVLFFLVKFYYVARNQQRAKKWEALTVDQRRTYLETTKNEGNRRLDFKFAH</sequence>
<feature type="transmembrane region" description="Helical" evidence="7">
    <location>
        <begin position="554"/>
        <end position="573"/>
    </location>
</feature>
<evidence type="ECO:0000256" key="1">
    <source>
        <dbReference type="ARBA" id="ARBA00004141"/>
    </source>
</evidence>
<proteinExistence type="predicted"/>
<dbReference type="GO" id="GO:0016020">
    <property type="term" value="C:membrane"/>
    <property type="evidence" value="ECO:0007669"/>
    <property type="project" value="UniProtKB-SubCell"/>
</dbReference>
<evidence type="ECO:0000256" key="2">
    <source>
        <dbReference type="ARBA" id="ARBA00022448"/>
    </source>
</evidence>
<keyword evidence="4 7" id="KW-1133">Transmembrane helix</keyword>
<feature type="transmembrane region" description="Helical" evidence="7">
    <location>
        <begin position="222"/>
        <end position="242"/>
    </location>
</feature>
<evidence type="ECO:0000256" key="6">
    <source>
        <dbReference type="SAM" id="MobiDB-lite"/>
    </source>
</evidence>
<gene>
    <name evidence="8" type="primary">BQ5605_C003g02256</name>
    <name evidence="8" type="ORF">BQ5605_C003G02256</name>
</gene>
<dbReference type="InterPro" id="IPR011701">
    <property type="entry name" value="MFS"/>
</dbReference>
<dbReference type="GO" id="GO:0022857">
    <property type="term" value="F:transmembrane transporter activity"/>
    <property type="evidence" value="ECO:0007669"/>
    <property type="project" value="InterPro"/>
</dbReference>
<dbReference type="PANTHER" id="PTHR43791">
    <property type="entry name" value="PERMEASE-RELATED"/>
    <property type="match status" value="1"/>
</dbReference>
<feature type="transmembrane region" description="Helical" evidence="7">
    <location>
        <begin position="458"/>
        <end position="479"/>
    </location>
</feature>
<organism evidence="8 9">
    <name type="scientific">Microbotryum silenes-dioicae</name>
    <dbReference type="NCBI Taxonomy" id="796604"/>
    <lineage>
        <taxon>Eukaryota</taxon>
        <taxon>Fungi</taxon>
        <taxon>Dikarya</taxon>
        <taxon>Basidiomycota</taxon>
        <taxon>Pucciniomycotina</taxon>
        <taxon>Microbotryomycetes</taxon>
        <taxon>Microbotryales</taxon>
        <taxon>Microbotryaceae</taxon>
        <taxon>Microbotryum</taxon>
    </lineage>
</organism>
<accession>A0A2X0NYF6</accession>
<keyword evidence="2" id="KW-0813">Transport</keyword>
<feature type="transmembrane region" description="Helical" evidence="7">
    <location>
        <begin position="485"/>
        <end position="504"/>
    </location>
</feature>